<dbReference type="RefSeq" id="WP_119549767.1">
    <property type="nucleotide sequence ID" value="NZ_QXIR01000075.1"/>
</dbReference>
<organism evidence="1 2">
    <name type="scientific">Bacillus salacetis</name>
    <dbReference type="NCBI Taxonomy" id="2315464"/>
    <lineage>
        <taxon>Bacteria</taxon>
        <taxon>Bacillati</taxon>
        <taxon>Bacillota</taxon>
        <taxon>Bacilli</taxon>
        <taxon>Bacillales</taxon>
        <taxon>Bacillaceae</taxon>
        <taxon>Bacillus</taxon>
    </lineage>
</organism>
<gene>
    <name evidence="1" type="ORF">D3H55_23575</name>
</gene>
<evidence type="ECO:0008006" key="3">
    <source>
        <dbReference type="Google" id="ProtNLM"/>
    </source>
</evidence>
<accession>A0A3A1QKT7</accession>
<name>A0A3A1QKT7_9BACI</name>
<dbReference type="Proteomes" id="UP000265801">
    <property type="component" value="Unassembled WGS sequence"/>
</dbReference>
<sequence length="140" mass="15897">MRAFITMLLISMIVIQGCSPKDEEIQGLIEYEYISQNEGLTAEVSQWLNDSKNSKDAGIHSLSTGDGVTYVYAKGYKKAKAAYIYQVIEGKVYHNMKVTLLTGKERDTTFIKIKYESDTCCDTEIFDETDSEKEFYDAPE</sequence>
<dbReference type="OrthoDB" id="2969254at2"/>
<comment type="caution">
    <text evidence="1">The sequence shown here is derived from an EMBL/GenBank/DDBJ whole genome shotgun (WGS) entry which is preliminary data.</text>
</comment>
<dbReference type="PROSITE" id="PS51257">
    <property type="entry name" value="PROKAR_LIPOPROTEIN"/>
    <property type="match status" value="1"/>
</dbReference>
<protein>
    <recommendedName>
        <fullName evidence="3">DUF4362 domain-containing protein</fullName>
    </recommendedName>
</protein>
<reference evidence="1 2" key="1">
    <citation type="submission" date="2018-09" db="EMBL/GenBank/DDBJ databases">
        <title>Bacillus saliacetes sp. nov., isolated from Thai shrimp paste (Ka-pi).</title>
        <authorList>
            <person name="Daroonpunt R."/>
            <person name="Tanasupawat S."/>
            <person name="Yiamsombut S."/>
        </authorList>
    </citation>
    <scope>NUCLEOTIDE SEQUENCE [LARGE SCALE GENOMIC DNA]</scope>
    <source>
        <strain evidence="1 2">SKP7-4</strain>
    </source>
</reference>
<evidence type="ECO:0000313" key="2">
    <source>
        <dbReference type="Proteomes" id="UP000265801"/>
    </source>
</evidence>
<dbReference type="EMBL" id="QXIR01000075">
    <property type="protein sequence ID" value="RIW26569.1"/>
    <property type="molecule type" value="Genomic_DNA"/>
</dbReference>
<proteinExistence type="predicted"/>
<dbReference type="AlphaFoldDB" id="A0A3A1QKT7"/>
<evidence type="ECO:0000313" key="1">
    <source>
        <dbReference type="EMBL" id="RIW26569.1"/>
    </source>
</evidence>
<keyword evidence="2" id="KW-1185">Reference proteome</keyword>